<feature type="transmembrane region" description="Helical" evidence="1">
    <location>
        <begin position="52"/>
        <end position="70"/>
    </location>
</feature>
<evidence type="ECO:0000313" key="2">
    <source>
        <dbReference type="EMBL" id="NLR66229.1"/>
    </source>
</evidence>
<dbReference type="AlphaFoldDB" id="A0A847RGR2"/>
<dbReference type="Proteomes" id="UP000570474">
    <property type="component" value="Unassembled WGS sequence"/>
</dbReference>
<proteinExistence type="predicted"/>
<keyword evidence="3" id="KW-1185">Reference proteome</keyword>
<dbReference type="EMBL" id="JABAIA010000002">
    <property type="protein sequence ID" value="NLR66229.1"/>
    <property type="molecule type" value="Genomic_DNA"/>
</dbReference>
<accession>A0A847RGR2</accession>
<comment type="caution">
    <text evidence="2">The sequence shown here is derived from an EMBL/GenBank/DDBJ whole genome shotgun (WGS) entry which is preliminary data.</text>
</comment>
<dbReference type="RefSeq" id="WP_168872168.1">
    <property type="nucleotide sequence ID" value="NZ_JABAIA010000002.1"/>
</dbReference>
<protein>
    <submittedName>
        <fullName evidence="2">Uncharacterized protein</fullName>
    </submittedName>
</protein>
<feature type="transmembrane region" description="Helical" evidence="1">
    <location>
        <begin position="82"/>
        <end position="102"/>
    </location>
</feature>
<sequence>MKNVLVPMVKTGLVGCSLLLYFGSFFESRLYEMEYWWIRLLVAGGGNWRDDWPVHICFTLTMTAQLGILLSIGMRMRLTWQIIFASGLIACVVGMSAIIGQFSMTLSWVLLGILYAALLVGLIPRALARG</sequence>
<evidence type="ECO:0000313" key="3">
    <source>
        <dbReference type="Proteomes" id="UP000570474"/>
    </source>
</evidence>
<organism evidence="2 3">
    <name type="scientific">Chitinophaga varians</name>
    <dbReference type="NCBI Taxonomy" id="2202339"/>
    <lineage>
        <taxon>Bacteria</taxon>
        <taxon>Pseudomonadati</taxon>
        <taxon>Bacteroidota</taxon>
        <taxon>Chitinophagia</taxon>
        <taxon>Chitinophagales</taxon>
        <taxon>Chitinophagaceae</taxon>
        <taxon>Chitinophaga</taxon>
    </lineage>
</organism>
<reference evidence="2 3" key="1">
    <citation type="submission" date="2020-04" db="EMBL/GenBank/DDBJ databases">
        <authorList>
            <person name="Yin C."/>
        </authorList>
    </citation>
    <scope>NUCLEOTIDE SEQUENCE [LARGE SCALE GENOMIC DNA]</scope>
    <source>
        <strain evidence="2 3">Ae27</strain>
    </source>
</reference>
<evidence type="ECO:0000256" key="1">
    <source>
        <dbReference type="SAM" id="Phobius"/>
    </source>
</evidence>
<keyword evidence="1" id="KW-1133">Transmembrane helix</keyword>
<gene>
    <name evidence="2" type="ORF">HGH92_18125</name>
</gene>
<keyword evidence="1" id="KW-0812">Transmembrane</keyword>
<name>A0A847RGR2_9BACT</name>
<feature type="transmembrane region" description="Helical" evidence="1">
    <location>
        <begin position="108"/>
        <end position="128"/>
    </location>
</feature>
<keyword evidence="1" id="KW-0472">Membrane</keyword>